<protein>
    <recommendedName>
        <fullName evidence="1">Phosphatidylglycerol lysyltransferase C-terminal domain-containing protein</fullName>
    </recommendedName>
</protein>
<evidence type="ECO:0000313" key="2">
    <source>
        <dbReference type="EMBL" id="TKJ36603.1"/>
    </source>
</evidence>
<dbReference type="Pfam" id="PF09924">
    <property type="entry name" value="LPG_synthase_C"/>
    <property type="match status" value="1"/>
</dbReference>
<dbReference type="AlphaFoldDB" id="A0A532UNW3"/>
<dbReference type="PANTHER" id="PTHR41373">
    <property type="entry name" value="DUF2156 DOMAIN-CONTAINING PROTEIN"/>
    <property type="match status" value="1"/>
</dbReference>
<dbReference type="EMBL" id="NJBO01000039">
    <property type="protein sequence ID" value="TKJ36603.1"/>
    <property type="molecule type" value="Genomic_DNA"/>
</dbReference>
<name>A0A532UNW3_UNCT6</name>
<organism evidence="2 3">
    <name type="scientific">candidate division TA06 bacterium B3_TA06</name>
    <dbReference type="NCBI Taxonomy" id="2012487"/>
    <lineage>
        <taxon>Bacteria</taxon>
        <taxon>Bacteria division TA06</taxon>
    </lineage>
</organism>
<dbReference type="InterPro" id="IPR024320">
    <property type="entry name" value="LPG_synthase_C"/>
</dbReference>
<dbReference type="InterPro" id="IPR016181">
    <property type="entry name" value="Acyl_CoA_acyltransferase"/>
</dbReference>
<evidence type="ECO:0000259" key="1">
    <source>
        <dbReference type="Pfam" id="PF09924"/>
    </source>
</evidence>
<evidence type="ECO:0000313" key="3">
    <source>
        <dbReference type="Proteomes" id="UP000317778"/>
    </source>
</evidence>
<dbReference type="Gene3D" id="3.40.630.30">
    <property type="match status" value="1"/>
</dbReference>
<dbReference type="InterPro" id="IPR016732">
    <property type="entry name" value="UCP018688"/>
</dbReference>
<sequence>MNQENYGGIMHPEFPSFKPIDLEDRDFIHEILWRYQPEISKLCFANLYNWRHHYSVQWCMYEGTLLLLAKSAEGEFYAFPPVAQQSRADAVRMLLTWLRDECKSTNPRIERADRRLVEELEGSPDFSIEPQREHHDYIYLREDLVNLSGRKFHSKKNHLNAFMKNYQFTYAQLDESHVARCLELAEAWCMMRRCSDDMSLISEREAVNEALANFSALKLMGGVILIEGKTQAFSVGELLNKDTAVVHIEKANPGIRGLYAAINQQCAEHAWGDVAYINREQDLGEEGIRKAKLSYHPHHLVENFIISLA</sequence>
<feature type="domain" description="Phosphatidylglycerol lysyltransferase C-terminal" evidence="1">
    <location>
        <begin position="37"/>
        <end position="305"/>
    </location>
</feature>
<accession>A0A532UNW3</accession>
<comment type="caution">
    <text evidence="2">The sequence shown here is derived from an EMBL/GenBank/DDBJ whole genome shotgun (WGS) entry which is preliminary data.</text>
</comment>
<dbReference type="SUPFAM" id="SSF55729">
    <property type="entry name" value="Acyl-CoA N-acyltransferases (Nat)"/>
    <property type="match status" value="2"/>
</dbReference>
<dbReference type="Proteomes" id="UP000317778">
    <property type="component" value="Unassembled WGS sequence"/>
</dbReference>
<gene>
    <name evidence="2" type="ORF">CEE36_11425</name>
</gene>
<dbReference type="PANTHER" id="PTHR41373:SF1">
    <property type="entry name" value="PHOSPHATIDYLGLYCEROL LYSYLTRANSFERASE C-TERMINAL DOMAIN-CONTAINING PROTEIN"/>
    <property type="match status" value="1"/>
</dbReference>
<dbReference type="PIRSF" id="PIRSF018688">
    <property type="entry name" value="UCP018688"/>
    <property type="match status" value="1"/>
</dbReference>
<reference evidence="2 3" key="1">
    <citation type="submission" date="2017-06" db="EMBL/GenBank/DDBJ databases">
        <title>Novel microbial phyla capable of carbon fixation and sulfur reduction in deep-sea sediments.</title>
        <authorList>
            <person name="Huang J."/>
            <person name="Baker B."/>
            <person name="Wang Y."/>
        </authorList>
    </citation>
    <scope>NUCLEOTIDE SEQUENCE [LARGE SCALE GENOMIC DNA]</scope>
    <source>
        <strain evidence="2">B3_TA06</strain>
    </source>
</reference>
<proteinExistence type="predicted"/>